<gene>
    <name evidence="7" type="ORF">JBL43_00065</name>
</gene>
<dbReference type="Pfam" id="PF02388">
    <property type="entry name" value="FemAB"/>
    <property type="match status" value="1"/>
</dbReference>
<evidence type="ECO:0000256" key="5">
    <source>
        <dbReference type="ARBA" id="ARBA00023315"/>
    </source>
</evidence>
<comment type="similarity">
    <text evidence="1">Belongs to the FemABX family.</text>
</comment>
<evidence type="ECO:0000313" key="8">
    <source>
        <dbReference type="Proteomes" id="UP000623301"/>
    </source>
</evidence>
<keyword evidence="6" id="KW-0961">Cell wall biogenesis/degradation</keyword>
<sequence>MDYKFVSKFEDIDKNAWDDLIKKSQYGSVFQHSEMYEFWEKQDECDPFVFGIEENNNLLAVCQVVVQYNGTGLKKNFSKRAIIYGGAVISDTCEKDEVLTSLIKNMNKLLKSKAIYSEFRHAFLYKEFDKIFKENNYEYLPYQNFKISLTNEEEVFNNLTSEKRRQIRRSIKEGVEISYENTDFNIKGVYNIIKGIYLEKVKKPLPKLEFFNDLAKQKLGNIFALIYQGKVIGGGFLVFDNKCVYDWYRGGLDRDFKHQYPSTLAAWAVIKFGLDKQLSTFDFMGAGIKGEDYGVRNFKAQYGGELVEHGRYQKVLSPLKFKIAKLGLSILSKIR</sequence>
<dbReference type="Gene3D" id="3.40.630.30">
    <property type="match status" value="1"/>
</dbReference>
<dbReference type="RefSeq" id="WP_198839465.1">
    <property type="nucleotide sequence ID" value="NZ_JAEHFJ010000001.1"/>
</dbReference>
<protein>
    <submittedName>
        <fullName evidence="7">Peptidoglycan bridge formation glycyltransferase FemA/FemB family protein</fullName>
    </submittedName>
</protein>
<keyword evidence="2" id="KW-0808">Transferase</keyword>
<dbReference type="InterPro" id="IPR016181">
    <property type="entry name" value="Acyl_CoA_acyltransferase"/>
</dbReference>
<keyword evidence="3" id="KW-0133">Cell shape</keyword>
<dbReference type="InterPro" id="IPR003447">
    <property type="entry name" value="FEMABX"/>
</dbReference>
<dbReference type="PROSITE" id="PS51191">
    <property type="entry name" value="FEMABX"/>
    <property type="match status" value="1"/>
</dbReference>
<comment type="caution">
    <text evidence="7">The sequence shown here is derived from an EMBL/GenBank/DDBJ whole genome shotgun (WGS) entry which is preliminary data.</text>
</comment>
<reference evidence="7 8" key="1">
    <citation type="submission" date="2020-12" db="EMBL/GenBank/DDBJ databases">
        <title>Aureibaculum luteum sp. nov. and Aureibaculum flavum sp. nov., novel members of the family Flavobacteriaceae isolated from Antarctic intertidal sediments.</title>
        <authorList>
            <person name="He X."/>
            <person name="Zhang X."/>
        </authorList>
    </citation>
    <scope>NUCLEOTIDE SEQUENCE [LARGE SCALE GENOMIC DNA]</scope>
    <source>
        <strain evidence="7 8">A20</strain>
    </source>
</reference>
<dbReference type="EMBL" id="JAEHFJ010000001">
    <property type="protein sequence ID" value="MBJ2172611.1"/>
    <property type="molecule type" value="Genomic_DNA"/>
</dbReference>
<dbReference type="PANTHER" id="PTHR36174:SF1">
    <property type="entry name" value="LIPID II:GLYCINE GLYCYLTRANSFERASE"/>
    <property type="match status" value="1"/>
</dbReference>
<evidence type="ECO:0000313" key="7">
    <source>
        <dbReference type="EMBL" id="MBJ2172611.1"/>
    </source>
</evidence>
<evidence type="ECO:0000256" key="4">
    <source>
        <dbReference type="ARBA" id="ARBA00022984"/>
    </source>
</evidence>
<evidence type="ECO:0000256" key="6">
    <source>
        <dbReference type="ARBA" id="ARBA00023316"/>
    </source>
</evidence>
<evidence type="ECO:0000256" key="3">
    <source>
        <dbReference type="ARBA" id="ARBA00022960"/>
    </source>
</evidence>
<keyword evidence="5" id="KW-0012">Acyltransferase</keyword>
<proteinExistence type="inferred from homology"/>
<organism evidence="7 8">
    <name type="scientific">Aureibaculum flavum</name>
    <dbReference type="NCBI Taxonomy" id="2795986"/>
    <lineage>
        <taxon>Bacteria</taxon>
        <taxon>Pseudomonadati</taxon>
        <taxon>Bacteroidota</taxon>
        <taxon>Flavobacteriia</taxon>
        <taxon>Flavobacteriales</taxon>
        <taxon>Flavobacteriaceae</taxon>
        <taxon>Aureibaculum</taxon>
    </lineage>
</organism>
<name>A0ABS0WKW6_9FLAO</name>
<accession>A0ABS0WKW6</accession>
<evidence type="ECO:0000256" key="1">
    <source>
        <dbReference type="ARBA" id="ARBA00009943"/>
    </source>
</evidence>
<dbReference type="PANTHER" id="PTHR36174">
    <property type="entry name" value="LIPID II:GLYCINE GLYCYLTRANSFERASE"/>
    <property type="match status" value="1"/>
</dbReference>
<keyword evidence="4" id="KW-0573">Peptidoglycan synthesis</keyword>
<dbReference type="Proteomes" id="UP000623301">
    <property type="component" value="Unassembled WGS sequence"/>
</dbReference>
<dbReference type="SUPFAM" id="SSF55729">
    <property type="entry name" value="Acyl-CoA N-acyltransferases (Nat)"/>
    <property type="match status" value="2"/>
</dbReference>
<dbReference type="InterPro" id="IPR050644">
    <property type="entry name" value="PG_Glycine_Bridge_Synth"/>
</dbReference>
<evidence type="ECO:0000256" key="2">
    <source>
        <dbReference type="ARBA" id="ARBA00022679"/>
    </source>
</evidence>
<keyword evidence="8" id="KW-1185">Reference proteome</keyword>